<protein>
    <submittedName>
        <fullName evidence="2">Uncharacterized protein</fullName>
    </submittedName>
</protein>
<proteinExistence type="predicted"/>
<dbReference type="Proteomes" id="UP000887579">
    <property type="component" value="Unplaced"/>
</dbReference>
<evidence type="ECO:0000313" key="1">
    <source>
        <dbReference type="Proteomes" id="UP000887579"/>
    </source>
</evidence>
<name>A0AC34G0Q4_9BILA</name>
<sequence>MFRNISVLPPLIIHAPASDFPSDILKWMKKDAKPKMALKLMKCHKYFQHQQFPYFVVKSIACYDGQDILEVRSFYYRKYYYKGLEVCDIKRLTLRDQELLIDEFKFLASSGTVESLVFYATTIKKENGDIIFFDQLLEFLPNVENIRVFNYGATLFSSNFDNIFAKINTSKFKDFDVRMTFYNDFEKFIKFVKHNPHICYEVCLLNEGITGEQRHALEKYVQQIIDAGLTEFPPPQIIFNGQIQKKRHAVQMLRDQFNKRKNVKIELVSWFSLSQNPFP</sequence>
<evidence type="ECO:0000313" key="2">
    <source>
        <dbReference type="WBParaSite" id="ES5_v2.g23299.t1"/>
    </source>
</evidence>
<organism evidence="1 2">
    <name type="scientific">Panagrolaimus sp. ES5</name>
    <dbReference type="NCBI Taxonomy" id="591445"/>
    <lineage>
        <taxon>Eukaryota</taxon>
        <taxon>Metazoa</taxon>
        <taxon>Ecdysozoa</taxon>
        <taxon>Nematoda</taxon>
        <taxon>Chromadorea</taxon>
        <taxon>Rhabditida</taxon>
        <taxon>Tylenchina</taxon>
        <taxon>Panagrolaimomorpha</taxon>
        <taxon>Panagrolaimoidea</taxon>
        <taxon>Panagrolaimidae</taxon>
        <taxon>Panagrolaimus</taxon>
    </lineage>
</organism>
<accession>A0AC34G0Q4</accession>
<dbReference type="WBParaSite" id="ES5_v2.g23299.t1">
    <property type="protein sequence ID" value="ES5_v2.g23299.t1"/>
    <property type="gene ID" value="ES5_v2.g23299"/>
</dbReference>
<reference evidence="2" key="1">
    <citation type="submission" date="2022-11" db="UniProtKB">
        <authorList>
            <consortium name="WormBaseParasite"/>
        </authorList>
    </citation>
    <scope>IDENTIFICATION</scope>
</reference>